<sequence length="761" mass="86318">MNILNVILITIVFASVVKYSKPEVTKISIDNATIEKISTEKQEDLIVKKWKEADKAAKNLSSMLVKNIFPFAVNSLGSIHLSTSCSRSLIKFLTGVKQFKLWAFRMLDSSGKIPNGLLRGTLSSLGDYDECVDTVVSGHFRGQYCLLDLTPPLPKRRPFKSSDSLIHELVNITDPESTTTEFLRFANYYYHLKFRSSICVPSTCSGEEIQRIAAKGLEHLGIEFNITVPNCEIKGSYVAFSNSEITIMTIFCVILCLGLTATLVDVWLRLSSKGINDQAATNKGFRIRCLLCFSFYTNTMRLLKRDDSKDSIKIFHGMKVITILWVILNHTYFYTNLQAFSGLLNVRGFGRQIAFQLIANGFLNVETFFFISAVLVAYGVMKMKETKLNVFLFIFRRLWRLTPPFMFVIAIVYILPHIGSGPVWKETVVDGLSKKCAATWWTNLLYINNFIPSSEMCLQWTWYIPVDTHMYFLSLFVLIPLKRNPKLAFLMNGVVFILGIVISVVSNVYYNLHPTAIYVYGHPDDINHFIERGYFRTYLHLSTYCVGLTVGYLLATRKNTRIPLQINIIGWLTSFLLGLSVLYGVYEWNQGNVPGIAMSTVYTCTNKLVWSLALAWVTFSCMTGNGGIITSILSWEAFVPFGRLTYMAYLVHPIIQFIYIGSTRTLLEATHRAFVIMYLSNVVLAFMCAYFFSLLFESPFMALDKIFLGIGQNYTKKPIPSENEAKQDALQIVKKLSCSNLHEDNGTICTIKIKHLEANET</sequence>
<keyword evidence="5" id="KW-1185">Reference proteome</keyword>
<dbReference type="InterPro" id="IPR002656">
    <property type="entry name" value="Acyl_transf_3_dom"/>
</dbReference>
<feature type="transmembrane region" description="Helical" evidence="1">
    <location>
        <begin position="644"/>
        <end position="661"/>
    </location>
</feature>
<feature type="transmembrane region" description="Helical" evidence="1">
    <location>
        <begin position="398"/>
        <end position="415"/>
    </location>
</feature>
<feature type="transmembrane region" description="Helical" evidence="1">
    <location>
        <begin position="568"/>
        <end position="588"/>
    </location>
</feature>
<dbReference type="AlphaFoldDB" id="A0AAV2AGS8"/>
<reference evidence="4 5" key="1">
    <citation type="submission" date="2024-04" db="EMBL/GenBank/DDBJ databases">
        <authorList>
            <person name="Rising A."/>
            <person name="Reimegard J."/>
            <person name="Sonavane S."/>
            <person name="Akerstrom W."/>
            <person name="Nylinder S."/>
            <person name="Hedman E."/>
            <person name="Kallberg Y."/>
        </authorList>
    </citation>
    <scope>NUCLEOTIDE SEQUENCE [LARGE SCALE GENOMIC DNA]</scope>
</reference>
<evidence type="ECO:0000256" key="1">
    <source>
        <dbReference type="SAM" id="Phobius"/>
    </source>
</evidence>
<feature type="domain" description="Nose resistant-to-fluoxetine protein N-terminal" evidence="3">
    <location>
        <begin position="82"/>
        <end position="237"/>
    </location>
</feature>
<proteinExistence type="predicted"/>
<name>A0AAV2AGS8_9ARAC</name>
<feature type="transmembrane region" description="Helical" evidence="1">
    <location>
        <begin position="245"/>
        <end position="268"/>
    </location>
</feature>
<keyword evidence="2" id="KW-0732">Signal</keyword>
<dbReference type="PANTHER" id="PTHR11161:SF0">
    <property type="entry name" value="O-ACYLTRANSFERASE LIKE PROTEIN"/>
    <property type="match status" value="1"/>
</dbReference>
<evidence type="ECO:0000313" key="4">
    <source>
        <dbReference type="EMBL" id="CAL1283076.1"/>
    </source>
</evidence>
<evidence type="ECO:0000259" key="3">
    <source>
        <dbReference type="SMART" id="SM00703"/>
    </source>
</evidence>
<feature type="transmembrane region" description="Helical" evidence="1">
    <location>
        <begin position="538"/>
        <end position="556"/>
    </location>
</feature>
<feature type="transmembrane region" description="Helical" evidence="1">
    <location>
        <begin position="608"/>
        <end position="632"/>
    </location>
</feature>
<keyword evidence="1" id="KW-1133">Transmembrane helix</keyword>
<evidence type="ECO:0000256" key="2">
    <source>
        <dbReference type="SAM" id="SignalP"/>
    </source>
</evidence>
<dbReference type="Pfam" id="PF01757">
    <property type="entry name" value="Acyl_transf_3"/>
    <property type="match status" value="1"/>
</dbReference>
<feature type="transmembrane region" description="Helical" evidence="1">
    <location>
        <begin position="673"/>
        <end position="696"/>
    </location>
</feature>
<dbReference type="InterPro" id="IPR052728">
    <property type="entry name" value="O2_lipid_transport_reg"/>
</dbReference>
<feature type="transmembrane region" description="Helical" evidence="1">
    <location>
        <begin position="460"/>
        <end position="481"/>
    </location>
</feature>
<dbReference type="Pfam" id="PF20146">
    <property type="entry name" value="NRF"/>
    <property type="match status" value="1"/>
</dbReference>
<accession>A0AAV2AGS8</accession>
<keyword evidence="1" id="KW-0472">Membrane</keyword>
<evidence type="ECO:0000313" key="5">
    <source>
        <dbReference type="Proteomes" id="UP001497382"/>
    </source>
</evidence>
<feature type="transmembrane region" description="Helical" evidence="1">
    <location>
        <begin position="314"/>
        <end position="333"/>
    </location>
</feature>
<feature type="transmembrane region" description="Helical" evidence="1">
    <location>
        <begin position="353"/>
        <end position="378"/>
    </location>
</feature>
<gene>
    <name evidence="4" type="ORF">LARSCL_LOCUS12389</name>
</gene>
<dbReference type="GO" id="GO:0016747">
    <property type="term" value="F:acyltransferase activity, transferring groups other than amino-acyl groups"/>
    <property type="evidence" value="ECO:0007669"/>
    <property type="project" value="InterPro"/>
</dbReference>
<dbReference type="EMBL" id="CAXIEN010000163">
    <property type="protein sequence ID" value="CAL1283076.1"/>
    <property type="molecule type" value="Genomic_DNA"/>
</dbReference>
<feature type="chain" id="PRO_5043606688" description="Nose resistant-to-fluoxetine protein N-terminal domain-containing protein" evidence="2">
    <location>
        <begin position="23"/>
        <end position="761"/>
    </location>
</feature>
<protein>
    <recommendedName>
        <fullName evidence="3">Nose resistant-to-fluoxetine protein N-terminal domain-containing protein</fullName>
    </recommendedName>
</protein>
<feature type="signal peptide" evidence="2">
    <location>
        <begin position="1"/>
        <end position="22"/>
    </location>
</feature>
<organism evidence="4 5">
    <name type="scientific">Larinioides sclopetarius</name>
    <dbReference type="NCBI Taxonomy" id="280406"/>
    <lineage>
        <taxon>Eukaryota</taxon>
        <taxon>Metazoa</taxon>
        <taxon>Ecdysozoa</taxon>
        <taxon>Arthropoda</taxon>
        <taxon>Chelicerata</taxon>
        <taxon>Arachnida</taxon>
        <taxon>Araneae</taxon>
        <taxon>Araneomorphae</taxon>
        <taxon>Entelegynae</taxon>
        <taxon>Araneoidea</taxon>
        <taxon>Araneidae</taxon>
        <taxon>Larinioides</taxon>
    </lineage>
</organism>
<dbReference type="Proteomes" id="UP001497382">
    <property type="component" value="Unassembled WGS sequence"/>
</dbReference>
<dbReference type="PANTHER" id="PTHR11161">
    <property type="entry name" value="O-ACYLTRANSFERASE"/>
    <property type="match status" value="1"/>
</dbReference>
<dbReference type="InterPro" id="IPR006621">
    <property type="entry name" value="Nose-resist-to-fluoxetine_N"/>
</dbReference>
<dbReference type="SMART" id="SM00703">
    <property type="entry name" value="NRF"/>
    <property type="match status" value="1"/>
</dbReference>
<keyword evidence="1" id="KW-0812">Transmembrane</keyword>
<feature type="transmembrane region" description="Helical" evidence="1">
    <location>
        <begin position="488"/>
        <end position="510"/>
    </location>
</feature>
<comment type="caution">
    <text evidence="4">The sequence shown here is derived from an EMBL/GenBank/DDBJ whole genome shotgun (WGS) entry which is preliminary data.</text>
</comment>